<reference evidence="1" key="1">
    <citation type="submission" date="2016-11" db="EMBL/GenBank/DDBJ databases">
        <title>The genome of Nicotiana attenuata.</title>
        <authorList>
            <person name="Xu S."/>
            <person name="Brockmoeller T."/>
            <person name="Gaquerel E."/>
            <person name="Navarro A."/>
            <person name="Kuhl H."/>
            <person name="Gase K."/>
            <person name="Ling Z."/>
            <person name="Zhou W."/>
            <person name="Kreitzer C."/>
            <person name="Stanke M."/>
            <person name="Tang H."/>
            <person name="Lyons E."/>
            <person name="Pandey P."/>
            <person name="Pandey S.P."/>
            <person name="Timmermann B."/>
            <person name="Baldwin I.T."/>
        </authorList>
    </citation>
    <scope>NUCLEOTIDE SEQUENCE [LARGE SCALE GENOMIC DNA]</scope>
    <source>
        <strain evidence="1">UT</strain>
    </source>
</reference>
<dbReference type="PANTHER" id="PTHR34222">
    <property type="entry name" value="GAG_PRE-INTEGRS DOMAIN-CONTAINING PROTEIN"/>
    <property type="match status" value="1"/>
</dbReference>
<comment type="caution">
    <text evidence="1">The sequence shown here is derived from an EMBL/GenBank/DDBJ whole genome shotgun (WGS) entry which is preliminary data.</text>
</comment>
<organism evidence="1 2">
    <name type="scientific">Nicotiana attenuata</name>
    <name type="common">Coyote tobacco</name>
    <dbReference type="NCBI Taxonomy" id="49451"/>
    <lineage>
        <taxon>Eukaryota</taxon>
        <taxon>Viridiplantae</taxon>
        <taxon>Streptophyta</taxon>
        <taxon>Embryophyta</taxon>
        <taxon>Tracheophyta</taxon>
        <taxon>Spermatophyta</taxon>
        <taxon>Magnoliopsida</taxon>
        <taxon>eudicotyledons</taxon>
        <taxon>Gunneridae</taxon>
        <taxon>Pentapetalae</taxon>
        <taxon>asterids</taxon>
        <taxon>lamiids</taxon>
        <taxon>Solanales</taxon>
        <taxon>Solanaceae</taxon>
        <taxon>Nicotianoideae</taxon>
        <taxon>Nicotianeae</taxon>
        <taxon>Nicotiana</taxon>
    </lineage>
</organism>
<accession>A0A1J6JQX2</accession>
<dbReference type="EMBL" id="MJEQ01006578">
    <property type="protein sequence ID" value="OIT19622.1"/>
    <property type="molecule type" value="Genomic_DNA"/>
</dbReference>
<dbReference type="AlphaFoldDB" id="A0A1J6JQX2"/>
<evidence type="ECO:0000313" key="2">
    <source>
        <dbReference type="Proteomes" id="UP000187609"/>
    </source>
</evidence>
<name>A0A1J6JQX2_NICAT</name>
<keyword evidence="2" id="KW-1185">Reference proteome</keyword>
<dbReference type="Gramene" id="OIT19622">
    <property type="protein sequence ID" value="OIT19622"/>
    <property type="gene ID" value="A4A49_54508"/>
</dbReference>
<dbReference type="Proteomes" id="UP000187609">
    <property type="component" value="Unassembled WGS sequence"/>
</dbReference>
<protein>
    <submittedName>
        <fullName evidence="1">Uncharacterized protein</fullName>
    </submittedName>
</protein>
<dbReference type="PANTHER" id="PTHR34222:SF82">
    <property type="entry name" value="CCHC-TYPE DOMAIN-CONTAINING PROTEIN"/>
    <property type="match status" value="1"/>
</dbReference>
<sequence>MGLNEIYEQSRSQIMMTSPTSSIDKAYSMLVERESQRTVANTIIAGDVNKPVALLAGFKGKRKINMNTACNVCADNTNPNIGTGNTGNTGQIDGCNKREMARALQLTA</sequence>
<evidence type="ECO:0000313" key="1">
    <source>
        <dbReference type="EMBL" id="OIT19622.1"/>
    </source>
</evidence>
<proteinExistence type="predicted"/>
<gene>
    <name evidence="1" type="ORF">A4A49_54508</name>
</gene>